<keyword evidence="1" id="KW-0472">Membrane</keyword>
<accession>A0A9E2KF57</accession>
<dbReference type="PANTHER" id="PTHR34219:SF3">
    <property type="entry name" value="BLL7967 PROTEIN"/>
    <property type="match status" value="1"/>
</dbReference>
<evidence type="ECO:0000256" key="1">
    <source>
        <dbReference type="SAM" id="Phobius"/>
    </source>
</evidence>
<organism evidence="3 4">
    <name type="scientific">Candidatus Bacteroides intestinipullorum</name>
    <dbReference type="NCBI Taxonomy" id="2838471"/>
    <lineage>
        <taxon>Bacteria</taxon>
        <taxon>Pseudomonadati</taxon>
        <taxon>Bacteroidota</taxon>
        <taxon>Bacteroidia</taxon>
        <taxon>Bacteroidales</taxon>
        <taxon>Bacteroidaceae</taxon>
        <taxon>Bacteroides</taxon>
    </lineage>
</organism>
<name>A0A9E2KF57_9BACE</name>
<proteinExistence type="predicted"/>
<dbReference type="Pfam" id="PF03929">
    <property type="entry name" value="PepSY_TM"/>
    <property type="match status" value="2"/>
</dbReference>
<reference evidence="3" key="1">
    <citation type="journal article" date="2021" name="PeerJ">
        <title>Extensive microbial diversity within the chicken gut microbiome revealed by metagenomics and culture.</title>
        <authorList>
            <person name="Gilroy R."/>
            <person name="Ravi A."/>
            <person name="Getino M."/>
            <person name="Pursley I."/>
            <person name="Horton D.L."/>
            <person name="Alikhan N.F."/>
            <person name="Baker D."/>
            <person name="Gharbi K."/>
            <person name="Hall N."/>
            <person name="Watson M."/>
            <person name="Adriaenssens E.M."/>
            <person name="Foster-Nyarko E."/>
            <person name="Jarju S."/>
            <person name="Secka A."/>
            <person name="Antonio M."/>
            <person name="Oren A."/>
            <person name="Chaudhuri R.R."/>
            <person name="La Ragione R."/>
            <person name="Hildebrand F."/>
            <person name="Pallen M.J."/>
        </authorList>
    </citation>
    <scope>NUCLEOTIDE SEQUENCE</scope>
    <source>
        <strain evidence="3">B3-3758</strain>
    </source>
</reference>
<keyword evidence="1" id="KW-0812">Transmembrane</keyword>
<feature type="transmembrane region" description="Helical" evidence="1">
    <location>
        <begin position="192"/>
        <end position="218"/>
    </location>
</feature>
<sequence>MTSGRMGKKLFRKLHLWLSVPFGILIALICFSGAMLVFEDEVTQWAKPHLYRVSEPSGTRISTDEAAALVAATLPEGVEVRGVKAFPAADRTYQVSLTKPKRAAVFVNPYTGEIVGRYERLPFFQTMFRLHRWLLGSRPADGGIYWGKLLVGVSTLLFVFVLLSGVVIWWPRTWRGLRNSLKIVTRRGWPRFWYGLHVAGGMYVLLLLLLMALTGLSWSFGWYREWVYGLLGSDARPLVRALHVGTWGGMATRILYFLVAMVGATLPLTGYYLWIRRLRRK</sequence>
<dbReference type="Pfam" id="PF03413">
    <property type="entry name" value="PepSY"/>
    <property type="match status" value="1"/>
</dbReference>
<dbReference type="AlphaFoldDB" id="A0A9E2KF57"/>
<comment type="caution">
    <text evidence="3">The sequence shown here is derived from an EMBL/GenBank/DDBJ whole genome shotgun (WGS) entry which is preliminary data.</text>
</comment>
<evidence type="ECO:0000313" key="4">
    <source>
        <dbReference type="Proteomes" id="UP000824236"/>
    </source>
</evidence>
<feature type="transmembrane region" description="Helical" evidence="1">
    <location>
        <begin position="149"/>
        <end position="171"/>
    </location>
</feature>
<dbReference type="PANTHER" id="PTHR34219">
    <property type="entry name" value="IRON-REGULATED INNER MEMBRANE PROTEIN-RELATED"/>
    <property type="match status" value="1"/>
</dbReference>
<protein>
    <submittedName>
        <fullName evidence="3">PepSY domain-containing protein</fullName>
    </submittedName>
</protein>
<gene>
    <name evidence="3" type="ORF">H9791_05740</name>
</gene>
<dbReference type="InterPro" id="IPR025711">
    <property type="entry name" value="PepSY"/>
</dbReference>
<feature type="domain" description="PepSY" evidence="2">
    <location>
        <begin position="60"/>
        <end position="117"/>
    </location>
</feature>
<dbReference type="InterPro" id="IPR005625">
    <property type="entry name" value="PepSY-ass_TM"/>
</dbReference>
<dbReference type="EMBL" id="JAHLFO010000074">
    <property type="protein sequence ID" value="MBU3813997.1"/>
    <property type="molecule type" value="Genomic_DNA"/>
</dbReference>
<evidence type="ECO:0000313" key="3">
    <source>
        <dbReference type="EMBL" id="MBU3813997.1"/>
    </source>
</evidence>
<reference evidence="3" key="2">
    <citation type="submission" date="2021-04" db="EMBL/GenBank/DDBJ databases">
        <authorList>
            <person name="Gilroy R."/>
        </authorList>
    </citation>
    <scope>NUCLEOTIDE SEQUENCE</scope>
    <source>
        <strain evidence="3">B3-3758</strain>
    </source>
</reference>
<feature type="transmembrane region" description="Helical" evidence="1">
    <location>
        <begin position="16"/>
        <end position="38"/>
    </location>
</feature>
<feature type="transmembrane region" description="Helical" evidence="1">
    <location>
        <begin position="254"/>
        <end position="275"/>
    </location>
</feature>
<dbReference type="Proteomes" id="UP000824236">
    <property type="component" value="Unassembled WGS sequence"/>
</dbReference>
<keyword evidence="1" id="KW-1133">Transmembrane helix</keyword>
<evidence type="ECO:0000259" key="2">
    <source>
        <dbReference type="Pfam" id="PF03413"/>
    </source>
</evidence>